<organism evidence="7 8">
    <name type="scientific">Acidovorax benzenivorans</name>
    <dbReference type="NCBI Taxonomy" id="2987520"/>
    <lineage>
        <taxon>Bacteria</taxon>
        <taxon>Pseudomonadati</taxon>
        <taxon>Pseudomonadota</taxon>
        <taxon>Betaproteobacteria</taxon>
        <taxon>Burkholderiales</taxon>
        <taxon>Comamonadaceae</taxon>
        <taxon>Acidovorax</taxon>
    </lineage>
</organism>
<evidence type="ECO:0000256" key="2">
    <source>
        <dbReference type="ARBA" id="ARBA00022723"/>
    </source>
</evidence>
<name>A0ABT5S392_9BURK</name>
<dbReference type="PANTHER" id="PTHR43808">
    <property type="entry name" value="ACETYLORNITHINE DEACETYLASE"/>
    <property type="match status" value="1"/>
</dbReference>
<dbReference type="Gene3D" id="3.30.70.360">
    <property type="match status" value="1"/>
</dbReference>
<proteinExistence type="predicted"/>
<dbReference type="InterPro" id="IPR050072">
    <property type="entry name" value="Peptidase_M20A"/>
</dbReference>
<keyword evidence="5" id="KW-0732">Signal</keyword>
<evidence type="ECO:0000256" key="4">
    <source>
        <dbReference type="ARBA" id="ARBA00022833"/>
    </source>
</evidence>
<dbReference type="CDD" id="cd03885">
    <property type="entry name" value="M20_CPDG2"/>
    <property type="match status" value="1"/>
</dbReference>
<protein>
    <submittedName>
        <fullName evidence="7">M20/M25/M40 family metallo-hydrolase</fullName>
    </submittedName>
</protein>
<dbReference type="PROSITE" id="PS00758">
    <property type="entry name" value="ARGE_DAPE_CPG2_1"/>
    <property type="match status" value="1"/>
</dbReference>
<dbReference type="RefSeq" id="WP_274113438.1">
    <property type="nucleotide sequence ID" value="NZ_JAPCKI010000016.1"/>
</dbReference>
<dbReference type="SUPFAM" id="SSF53187">
    <property type="entry name" value="Zn-dependent exopeptidases"/>
    <property type="match status" value="1"/>
</dbReference>
<evidence type="ECO:0000313" key="8">
    <source>
        <dbReference type="Proteomes" id="UP001148932"/>
    </source>
</evidence>
<dbReference type="Proteomes" id="UP001148932">
    <property type="component" value="Unassembled WGS sequence"/>
</dbReference>
<comment type="cofactor">
    <cofactor evidence="1">
        <name>Zn(2+)</name>
        <dbReference type="ChEBI" id="CHEBI:29105"/>
    </cofactor>
</comment>
<sequence>MHHPQRRPHSAPSFVRPLMASLALAFAAAVAHAAPVADVHALAQKEQQPLLDTLRDLVHIESGSKDIEGLNQIAERIASQLKQLGGTVDVLQTSDIYRLDDTPEKVGPAVQAVFKGTGSKKIMLIAHMDTVYLKGMLKGQPFRIDGDKAYGLGISDDKQGIALIIHTMALLQKLNFKDYGTLTVLINGDEEISSPGWRSTITRVASEQDVVLSFEGGGTDGTLRLATSGIGAAYLTVQGKASHAGAKPEDGVNALYELSHQLLQMKDLSKTDEGLKLNWTVSKAGTNRNVIPAEATAQADARALRVADFDGLEKGLQEKVKSKLLPASKVDVKFEVRRPPLEASDASRRVAGYGKVIYQELGMSLNVVEKATGGGTDAAFAGLKTKGAVVEGMGLSGYGAHSNDAEYVQINTIVPRLYLATRMIMDISRDRVK</sequence>
<feature type="domain" description="Peptidase M20 dimerisation" evidence="6">
    <location>
        <begin position="226"/>
        <end position="325"/>
    </location>
</feature>
<keyword evidence="2" id="KW-0479">Metal-binding</keyword>
<dbReference type="InterPro" id="IPR002933">
    <property type="entry name" value="Peptidase_M20"/>
</dbReference>
<dbReference type="EMBL" id="JAPCKI010000016">
    <property type="protein sequence ID" value="MDD2179886.1"/>
    <property type="molecule type" value="Genomic_DNA"/>
</dbReference>
<dbReference type="NCBIfam" id="NF004788">
    <property type="entry name" value="PRK06133.1"/>
    <property type="match status" value="1"/>
</dbReference>
<evidence type="ECO:0000313" key="7">
    <source>
        <dbReference type="EMBL" id="MDD2179886.1"/>
    </source>
</evidence>
<gene>
    <name evidence="7" type="ORF">OIN59_20800</name>
</gene>
<dbReference type="InterPro" id="IPR036264">
    <property type="entry name" value="Bact_exopeptidase_dim_dom"/>
</dbReference>
<evidence type="ECO:0000259" key="6">
    <source>
        <dbReference type="Pfam" id="PF07687"/>
    </source>
</evidence>
<accession>A0ABT5S392</accession>
<feature type="signal peptide" evidence="5">
    <location>
        <begin position="1"/>
        <end position="33"/>
    </location>
</feature>
<dbReference type="Pfam" id="PF07687">
    <property type="entry name" value="M20_dimer"/>
    <property type="match status" value="1"/>
</dbReference>
<dbReference type="PANTHER" id="PTHR43808:SF10">
    <property type="entry name" value="BLL3749 PROTEIN"/>
    <property type="match status" value="1"/>
</dbReference>
<reference evidence="7" key="1">
    <citation type="submission" date="2022-10" db="EMBL/GenBank/DDBJ databases">
        <title>Description of microaerobic benzene degrading bacteria.</title>
        <authorList>
            <person name="Bedics A."/>
            <person name="Tancsics A."/>
            <person name="Banerjee S."/>
        </authorList>
    </citation>
    <scope>NUCLEOTIDE SEQUENCE</scope>
    <source>
        <strain evidence="7">D2M1</strain>
    </source>
</reference>
<dbReference type="SUPFAM" id="SSF55031">
    <property type="entry name" value="Bacterial exopeptidase dimerisation domain"/>
    <property type="match status" value="1"/>
</dbReference>
<evidence type="ECO:0000256" key="5">
    <source>
        <dbReference type="SAM" id="SignalP"/>
    </source>
</evidence>
<dbReference type="InterPro" id="IPR017150">
    <property type="entry name" value="Pept_M20_glutamate_carboxypep"/>
</dbReference>
<dbReference type="InterPro" id="IPR011650">
    <property type="entry name" value="Peptidase_M20_dimer"/>
</dbReference>
<evidence type="ECO:0000256" key="1">
    <source>
        <dbReference type="ARBA" id="ARBA00001947"/>
    </source>
</evidence>
<comment type="caution">
    <text evidence="7">The sequence shown here is derived from an EMBL/GenBank/DDBJ whole genome shotgun (WGS) entry which is preliminary data.</text>
</comment>
<evidence type="ECO:0000256" key="3">
    <source>
        <dbReference type="ARBA" id="ARBA00022801"/>
    </source>
</evidence>
<dbReference type="InterPro" id="IPR001261">
    <property type="entry name" value="ArgE/DapE_CS"/>
</dbReference>
<dbReference type="Pfam" id="PF01546">
    <property type="entry name" value="Peptidase_M20"/>
    <property type="match status" value="1"/>
</dbReference>
<keyword evidence="4" id="KW-0862">Zinc</keyword>
<keyword evidence="8" id="KW-1185">Reference proteome</keyword>
<dbReference type="Gene3D" id="3.40.630.10">
    <property type="entry name" value="Zn peptidases"/>
    <property type="match status" value="1"/>
</dbReference>
<dbReference type="PIRSF" id="PIRSF037238">
    <property type="entry name" value="Carboxypeptidase_G2"/>
    <property type="match status" value="1"/>
</dbReference>
<feature type="chain" id="PRO_5046902008" evidence="5">
    <location>
        <begin position="34"/>
        <end position="433"/>
    </location>
</feature>
<keyword evidence="3" id="KW-0378">Hydrolase</keyword>